<feature type="region of interest" description="Disordered" evidence="1">
    <location>
        <begin position="218"/>
        <end position="271"/>
    </location>
</feature>
<reference evidence="2 3" key="1">
    <citation type="submission" date="2023-11" db="EMBL/GenBank/DDBJ databases">
        <title>Draft genome sequence and annotation of the polyextremotolerant black yeast-like fungus Aureobasidium pullulans NRRL 62042.</title>
        <authorList>
            <person name="Dielentheis-Frenken M.R.E."/>
            <person name="Wibberg D."/>
            <person name="Blank L.M."/>
            <person name="Tiso T."/>
        </authorList>
    </citation>
    <scope>NUCLEOTIDE SEQUENCE [LARGE SCALE GENOMIC DNA]</scope>
    <source>
        <strain evidence="2 3">NRRL 62042</strain>
    </source>
</reference>
<feature type="compositionally biased region" description="Polar residues" evidence="1">
    <location>
        <begin position="324"/>
        <end position="334"/>
    </location>
</feature>
<protein>
    <submittedName>
        <fullName evidence="2">Uncharacterized protein</fullName>
    </submittedName>
</protein>
<organism evidence="2 3">
    <name type="scientific">Aureobasidium pullulans</name>
    <name type="common">Black yeast</name>
    <name type="synonym">Pullularia pullulans</name>
    <dbReference type="NCBI Taxonomy" id="5580"/>
    <lineage>
        <taxon>Eukaryota</taxon>
        <taxon>Fungi</taxon>
        <taxon>Dikarya</taxon>
        <taxon>Ascomycota</taxon>
        <taxon>Pezizomycotina</taxon>
        <taxon>Dothideomycetes</taxon>
        <taxon>Dothideomycetidae</taxon>
        <taxon>Dothideales</taxon>
        <taxon>Saccotheciaceae</taxon>
        <taxon>Aureobasidium</taxon>
    </lineage>
</organism>
<name>A0ABR0TB57_AURPU</name>
<evidence type="ECO:0000313" key="3">
    <source>
        <dbReference type="Proteomes" id="UP001341245"/>
    </source>
</evidence>
<accession>A0ABR0TB57</accession>
<sequence>MDDYGLVSSEPAWTWVIEKQCFVSWTDKEEGPTCLGELSPRNQTSKFTINIGRRSSELLMALHLPITSRESKHPRDLFMVIPCNLDTSNVDMTFAPVQADGQADLEDAGFAHCNLFHIPFALAAPCTVVMPQAKRRKSLRGTPQVLVSKFKSLSETCFFNVYFRFDTFAQLELRKIFASITEHEFETPLLLLDSMYNGLGGGVNLWLKQGLHLGSANTEYQSHHDSRQTSLPPPPDYTSHTSPAHMDVQVPFSDAPGSSLPKPKDSDDQAVPESPFWVRMHRILNYRSPELDTPNKKVTGKRAASADPVPEAHRRVKRTGPCHTPQSPGSSTRQALANPQLDNALIEAHHDITLLTDRSEEIAHWLYSAWTVLPSAHHELRAHLLALGAATTQDENTFSKARVEASTKLAFAAARTPKQEPRSLLIKNSSDAENQVLEVVQWIHAIRSDADIALMQDLADLARAAMDVVDSFPSAGKQEEKMETFLVCKARCMACACVLASAVTTTTT</sequence>
<feature type="region of interest" description="Disordered" evidence="1">
    <location>
        <begin position="290"/>
        <end position="334"/>
    </location>
</feature>
<dbReference type="EMBL" id="JASGXD010000013">
    <property type="protein sequence ID" value="KAK6001683.1"/>
    <property type="molecule type" value="Genomic_DNA"/>
</dbReference>
<dbReference type="Proteomes" id="UP001341245">
    <property type="component" value="Unassembled WGS sequence"/>
</dbReference>
<keyword evidence="3" id="KW-1185">Reference proteome</keyword>
<evidence type="ECO:0000256" key="1">
    <source>
        <dbReference type="SAM" id="MobiDB-lite"/>
    </source>
</evidence>
<gene>
    <name evidence="2" type="ORF">QM012_002173</name>
</gene>
<proteinExistence type="predicted"/>
<evidence type="ECO:0000313" key="2">
    <source>
        <dbReference type="EMBL" id="KAK6001683.1"/>
    </source>
</evidence>
<comment type="caution">
    <text evidence="2">The sequence shown here is derived from an EMBL/GenBank/DDBJ whole genome shotgun (WGS) entry which is preliminary data.</text>
</comment>